<dbReference type="GO" id="GO:0006623">
    <property type="term" value="P:protein targeting to vacuole"/>
    <property type="evidence" value="ECO:0007669"/>
    <property type="project" value="TreeGrafter"/>
</dbReference>
<dbReference type="InterPro" id="IPR026847">
    <property type="entry name" value="VPS13"/>
</dbReference>
<keyword evidence="2" id="KW-1185">Reference proteome</keyword>
<sequence length="249" mass="27773">MMSHFILYCVLQKRYHEQDVQYCLTDLTSDSLQKTNKSTGTKIYVEDLKVSGLQARLSFSMAGTPHLTDVQHTQSTFGGDVVDFLLRSIGMTLTEVTDIQFKLGEFTISCDVLTTDQLSNDALTFYKSQAIRQAYVFLLGLDIIGNPFGLFKDVQRGLYDFFSSADPLNFNENKSLSKGIKSAYGNIVGGLCTSEVHEKSPCSLSRHSATFCQDIWKSCHFRADRVALQPKTGLEKMVLKACSKELAKA</sequence>
<dbReference type="OrthoDB" id="428159at2759"/>
<comment type="caution">
    <text evidence="1">The sequence shown here is derived from an EMBL/GenBank/DDBJ whole genome shotgun (WGS) entry which is preliminary data.</text>
</comment>
<dbReference type="EMBL" id="VXIV02000387">
    <property type="protein sequence ID" value="KAF6038644.1"/>
    <property type="molecule type" value="Genomic_DNA"/>
</dbReference>
<organism evidence="1 2">
    <name type="scientific">Bugula neritina</name>
    <name type="common">Brown bryozoan</name>
    <name type="synonym">Sertularia neritina</name>
    <dbReference type="NCBI Taxonomy" id="10212"/>
    <lineage>
        <taxon>Eukaryota</taxon>
        <taxon>Metazoa</taxon>
        <taxon>Spiralia</taxon>
        <taxon>Lophotrochozoa</taxon>
        <taxon>Bryozoa</taxon>
        <taxon>Gymnolaemata</taxon>
        <taxon>Cheilostomatida</taxon>
        <taxon>Flustrina</taxon>
        <taxon>Buguloidea</taxon>
        <taxon>Bugulidae</taxon>
        <taxon>Bugula</taxon>
    </lineage>
</organism>
<dbReference type="GO" id="GO:0045053">
    <property type="term" value="P:protein retention in Golgi apparatus"/>
    <property type="evidence" value="ECO:0007669"/>
    <property type="project" value="TreeGrafter"/>
</dbReference>
<protein>
    <submittedName>
        <fullName evidence="1">Uncharacterized protein</fullName>
    </submittedName>
</protein>
<dbReference type="Proteomes" id="UP000593567">
    <property type="component" value="Unassembled WGS sequence"/>
</dbReference>
<dbReference type="PANTHER" id="PTHR16166:SF146">
    <property type="entry name" value="VACUOLAR PROTEIN SORTING-ASSOCIATED PROTEIN 13A-LIKE ISOFORM X1"/>
    <property type="match status" value="1"/>
</dbReference>
<dbReference type="PANTHER" id="PTHR16166">
    <property type="entry name" value="VACUOLAR PROTEIN SORTING-ASSOCIATED PROTEIN VPS13"/>
    <property type="match status" value="1"/>
</dbReference>
<evidence type="ECO:0000313" key="1">
    <source>
        <dbReference type="EMBL" id="KAF6038644.1"/>
    </source>
</evidence>
<reference evidence="1" key="1">
    <citation type="submission" date="2020-06" db="EMBL/GenBank/DDBJ databases">
        <title>Draft genome of Bugula neritina, a colonial animal packing powerful symbionts and potential medicines.</title>
        <authorList>
            <person name="Rayko M."/>
        </authorList>
    </citation>
    <scope>NUCLEOTIDE SEQUENCE [LARGE SCALE GENOMIC DNA]</scope>
    <source>
        <strain evidence="1">Kwan_BN1</strain>
    </source>
</reference>
<accession>A0A7J7KKZ8</accession>
<dbReference type="AlphaFoldDB" id="A0A7J7KKZ8"/>
<proteinExistence type="predicted"/>
<evidence type="ECO:0000313" key="2">
    <source>
        <dbReference type="Proteomes" id="UP000593567"/>
    </source>
</evidence>
<name>A0A7J7KKZ8_BUGNE</name>
<gene>
    <name evidence="1" type="ORF">EB796_003047</name>
</gene>